<feature type="transmembrane region" description="Helical" evidence="7">
    <location>
        <begin position="85"/>
        <end position="104"/>
    </location>
</feature>
<name>A0A1F6AYG1_9BACT</name>
<comment type="caution">
    <text evidence="8">The sequence shown here is derived from an EMBL/GenBank/DDBJ whole genome shotgun (WGS) entry which is preliminary data.</text>
</comment>
<dbReference type="GO" id="GO:0006412">
    <property type="term" value="P:translation"/>
    <property type="evidence" value="ECO:0007669"/>
    <property type="project" value="UniProtKB-UniRule"/>
</dbReference>
<sequence length="130" mass="14256">MVTDPIGDMLIQIKNAYLARKKTVILPHSKMKEYLAKILKAEGYLSDIHVNGEDPKHDLELHLVYNNSEPALTDLKRKSKPGLRVYVGAGSIPMVVGGMGVAILSTSKGIMTGREAKKLKIGGELLCEVW</sequence>
<dbReference type="InterPro" id="IPR000630">
    <property type="entry name" value="Ribosomal_uS8"/>
</dbReference>
<dbReference type="PROSITE" id="PS00053">
    <property type="entry name" value="RIBOSOMAL_S8"/>
    <property type="match status" value="1"/>
</dbReference>
<dbReference type="Gene3D" id="3.30.1370.30">
    <property type="match status" value="1"/>
</dbReference>
<keyword evidence="7" id="KW-0472">Membrane</keyword>
<organism evidence="8 9">
    <name type="scientific">Candidatus Gottesmanbacteria bacterium RIFCSPLOWO2_01_FULL_49_10</name>
    <dbReference type="NCBI Taxonomy" id="1798396"/>
    <lineage>
        <taxon>Bacteria</taxon>
        <taxon>Candidatus Gottesmaniibacteriota</taxon>
    </lineage>
</organism>
<accession>A0A1F6AYG1</accession>
<keyword evidence="5" id="KW-0694">RNA-binding</keyword>
<dbReference type="GO" id="GO:1990904">
    <property type="term" value="C:ribonucleoprotein complex"/>
    <property type="evidence" value="ECO:0007669"/>
    <property type="project" value="UniProtKB-KW"/>
</dbReference>
<evidence type="ECO:0000313" key="9">
    <source>
        <dbReference type="Proteomes" id="UP000176409"/>
    </source>
</evidence>
<dbReference type="GO" id="GO:0005840">
    <property type="term" value="C:ribosome"/>
    <property type="evidence" value="ECO:0007669"/>
    <property type="project" value="UniProtKB-KW"/>
</dbReference>
<dbReference type="InterPro" id="IPR047863">
    <property type="entry name" value="Ribosomal_uS8_CS"/>
</dbReference>
<dbReference type="STRING" id="1798396.A2973_02135"/>
<dbReference type="GO" id="GO:0005737">
    <property type="term" value="C:cytoplasm"/>
    <property type="evidence" value="ECO:0007669"/>
    <property type="project" value="UniProtKB-ARBA"/>
</dbReference>
<evidence type="ECO:0000256" key="4">
    <source>
        <dbReference type="ARBA" id="ARBA00035258"/>
    </source>
</evidence>
<dbReference type="GO" id="GO:0003735">
    <property type="term" value="F:structural constituent of ribosome"/>
    <property type="evidence" value="ECO:0007669"/>
    <property type="project" value="InterPro"/>
</dbReference>
<reference evidence="8 9" key="1">
    <citation type="journal article" date="2016" name="Nat. Commun.">
        <title>Thousands of microbial genomes shed light on interconnected biogeochemical processes in an aquifer system.</title>
        <authorList>
            <person name="Anantharaman K."/>
            <person name="Brown C.T."/>
            <person name="Hug L.A."/>
            <person name="Sharon I."/>
            <person name="Castelle C.J."/>
            <person name="Probst A.J."/>
            <person name="Thomas B.C."/>
            <person name="Singh A."/>
            <person name="Wilkins M.J."/>
            <person name="Karaoz U."/>
            <person name="Brodie E.L."/>
            <person name="Williams K.H."/>
            <person name="Hubbard S.S."/>
            <person name="Banfield J.F."/>
        </authorList>
    </citation>
    <scope>NUCLEOTIDE SEQUENCE [LARGE SCALE GENOMIC DNA]</scope>
</reference>
<dbReference type="GO" id="GO:0019843">
    <property type="term" value="F:rRNA binding"/>
    <property type="evidence" value="ECO:0007669"/>
    <property type="project" value="UniProtKB-UniRule"/>
</dbReference>
<gene>
    <name evidence="5" type="primary">rpsH</name>
    <name evidence="8" type="ORF">A2973_02135</name>
</gene>
<evidence type="ECO:0000313" key="8">
    <source>
        <dbReference type="EMBL" id="OGG29357.1"/>
    </source>
</evidence>
<evidence type="ECO:0000256" key="7">
    <source>
        <dbReference type="SAM" id="Phobius"/>
    </source>
</evidence>
<dbReference type="NCBIfam" id="NF001109">
    <property type="entry name" value="PRK00136.1"/>
    <property type="match status" value="1"/>
</dbReference>
<dbReference type="AlphaFoldDB" id="A0A1F6AYG1"/>
<dbReference type="Proteomes" id="UP000176409">
    <property type="component" value="Unassembled WGS sequence"/>
</dbReference>
<comment type="similarity">
    <text evidence="1 5 6">Belongs to the universal ribosomal protein uS8 family.</text>
</comment>
<dbReference type="SUPFAM" id="SSF56047">
    <property type="entry name" value="Ribosomal protein S8"/>
    <property type="match status" value="1"/>
</dbReference>
<keyword evidence="7" id="KW-1133">Transmembrane helix</keyword>
<protein>
    <recommendedName>
        <fullName evidence="4 5">Small ribosomal subunit protein uS8</fullName>
    </recommendedName>
</protein>
<evidence type="ECO:0000256" key="6">
    <source>
        <dbReference type="RuleBase" id="RU003660"/>
    </source>
</evidence>
<evidence type="ECO:0000256" key="3">
    <source>
        <dbReference type="ARBA" id="ARBA00023274"/>
    </source>
</evidence>
<proteinExistence type="inferred from homology"/>
<dbReference type="Pfam" id="PF00410">
    <property type="entry name" value="Ribosomal_S8"/>
    <property type="match status" value="1"/>
</dbReference>
<comment type="function">
    <text evidence="5">One of the primary rRNA binding proteins, it binds directly to 16S rRNA central domain where it helps coordinate assembly of the platform of the 30S subunit.</text>
</comment>
<dbReference type="EMBL" id="MFJZ01000047">
    <property type="protein sequence ID" value="OGG29357.1"/>
    <property type="molecule type" value="Genomic_DNA"/>
</dbReference>
<keyword evidence="3 5" id="KW-0687">Ribonucleoprotein</keyword>
<keyword evidence="2 5" id="KW-0689">Ribosomal protein</keyword>
<dbReference type="FunFam" id="3.30.1490.10:FF:000001">
    <property type="entry name" value="30S ribosomal protein S8"/>
    <property type="match status" value="1"/>
</dbReference>
<keyword evidence="5" id="KW-0699">rRNA-binding</keyword>
<evidence type="ECO:0000256" key="1">
    <source>
        <dbReference type="ARBA" id="ARBA00006471"/>
    </source>
</evidence>
<dbReference type="PANTHER" id="PTHR11758">
    <property type="entry name" value="40S RIBOSOMAL PROTEIN S15A"/>
    <property type="match status" value="1"/>
</dbReference>
<dbReference type="Gene3D" id="3.30.1490.10">
    <property type="match status" value="1"/>
</dbReference>
<dbReference type="InterPro" id="IPR035987">
    <property type="entry name" value="Ribosomal_uS8_sf"/>
</dbReference>
<evidence type="ECO:0000256" key="2">
    <source>
        <dbReference type="ARBA" id="ARBA00022980"/>
    </source>
</evidence>
<keyword evidence="7" id="KW-0812">Transmembrane</keyword>
<dbReference type="HAMAP" id="MF_01302_B">
    <property type="entry name" value="Ribosomal_uS8_B"/>
    <property type="match status" value="1"/>
</dbReference>
<comment type="subunit">
    <text evidence="5">Part of the 30S ribosomal subunit. Contacts proteins S5 and S12.</text>
</comment>
<evidence type="ECO:0000256" key="5">
    <source>
        <dbReference type="HAMAP-Rule" id="MF_01302"/>
    </source>
</evidence>